<gene>
    <name evidence="1" type="ordered locus">Ftrac_2422</name>
</gene>
<dbReference type="STRING" id="643867.Ftrac_2422"/>
<dbReference type="RefSeq" id="WP_013454543.1">
    <property type="nucleotide sequence ID" value="NC_014759.1"/>
</dbReference>
<reference evidence="1 2" key="1">
    <citation type="journal article" date="2011" name="Stand. Genomic Sci.">
        <title>Complete genome sequence of Marivirga tractuosa type strain (H-43).</title>
        <authorList>
            <person name="Pagani I."/>
            <person name="Chertkov O."/>
            <person name="Lapidus A."/>
            <person name="Lucas S."/>
            <person name="Del Rio T.G."/>
            <person name="Tice H."/>
            <person name="Copeland A."/>
            <person name="Cheng J.F."/>
            <person name="Nolan M."/>
            <person name="Saunders E."/>
            <person name="Pitluck S."/>
            <person name="Held B."/>
            <person name="Goodwin L."/>
            <person name="Liolios K."/>
            <person name="Ovchinikova G."/>
            <person name="Ivanova N."/>
            <person name="Mavromatis K."/>
            <person name="Pati A."/>
            <person name="Chen A."/>
            <person name="Palaniappan K."/>
            <person name="Land M."/>
            <person name="Hauser L."/>
            <person name="Jeffries C.D."/>
            <person name="Detter J.C."/>
            <person name="Han C."/>
            <person name="Tapia R."/>
            <person name="Ngatchou-Djao O.D."/>
            <person name="Rohde M."/>
            <person name="Goker M."/>
            <person name="Spring S."/>
            <person name="Sikorski J."/>
            <person name="Woyke T."/>
            <person name="Bristow J."/>
            <person name="Eisen J.A."/>
            <person name="Markowitz V."/>
            <person name="Hugenholtz P."/>
            <person name="Klenk H.P."/>
            <person name="Kyrpides N.C."/>
        </authorList>
    </citation>
    <scope>NUCLEOTIDE SEQUENCE [LARGE SCALE GENOMIC DNA]</scope>
    <source>
        <strain evidence="2">ATCC 23168 / DSM 4126 / NBRC 15989 / NCIMB 1408 / VKM B-1430 / H-43</strain>
    </source>
</reference>
<dbReference type="KEGG" id="mtt:Ftrac_2422"/>
<proteinExistence type="predicted"/>
<keyword evidence="2" id="KW-1185">Reference proteome</keyword>
<organism evidence="1 2">
    <name type="scientific">Marivirga tractuosa (strain ATCC 23168 / DSM 4126 / NBRC 15989 / NCIMB 1408 / VKM B-1430 / H-43)</name>
    <name type="common">Microscilla tractuosa</name>
    <name type="synonym">Flexibacter tractuosus</name>
    <dbReference type="NCBI Taxonomy" id="643867"/>
    <lineage>
        <taxon>Bacteria</taxon>
        <taxon>Pseudomonadati</taxon>
        <taxon>Bacteroidota</taxon>
        <taxon>Cytophagia</taxon>
        <taxon>Cytophagales</taxon>
        <taxon>Marivirgaceae</taxon>
        <taxon>Marivirga</taxon>
    </lineage>
</organism>
<sequence>MKFFLVISIIAFWWVPMNSPGNIGISSHPLSGKLFQPKNEKSLTGTGNQNTVTKRKMDHFGFQNRRHLLRNKLY</sequence>
<evidence type="ECO:0000313" key="2">
    <source>
        <dbReference type="Proteomes" id="UP000008720"/>
    </source>
</evidence>
<dbReference type="HOGENOM" id="CLU_2683541_0_0_10"/>
<dbReference type="AlphaFoldDB" id="E4TME1"/>
<name>E4TME1_MARTH</name>
<dbReference type="EMBL" id="CP002349">
    <property type="protein sequence ID" value="ADR22400.1"/>
    <property type="molecule type" value="Genomic_DNA"/>
</dbReference>
<evidence type="ECO:0000313" key="1">
    <source>
        <dbReference type="EMBL" id="ADR22400.1"/>
    </source>
</evidence>
<accession>E4TME1</accession>
<dbReference type="Proteomes" id="UP000008720">
    <property type="component" value="Chromosome"/>
</dbReference>
<protein>
    <submittedName>
        <fullName evidence="1">Uncharacterized protein</fullName>
    </submittedName>
</protein>